<keyword evidence="4" id="KW-1185">Reference proteome</keyword>
<name>A0A2U1KWF1_ARTAN</name>
<reference evidence="3 4" key="1">
    <citation type="journal article" date="2018" name="Mol. Plant">
        <title>The genome of Artemisia annua provides insight into the evolution of Asteraceae family and artemisinin biosynthesis.</title>
        <authorList>
            <person name="Shen Q."/>
            <person name="Zhang L."/>
            <person name="Liao Z."/>
            <person name="Wang S."/>
            <person name="Yan T."/>
            <person name="Shi P."/>
            <person name="Liu M."/>
            <person name="Fu X."/>
            <person name="Pan Q."/>
            <person name="Wang Y."/>
            <person name="Lv Z."/>
            <person name="Lu X."/>
            <person name="Zhang F."/>
            <person name="Jiang W."/>
            <person name="Ma Y."/>
            <person name="Chen M."/>
            <person name="Hao X."/>
            <person name="Li L."/>
            <person name="Tang Y."/>
            <person name="Lv G."/>
            <person name="Zhou Y."/>
            <person name="Sun X."/>
            <person name="Brodelius P.E."/>
            <person name="Rose J.K.C."/>
            <person name="Tang K."/>
        </authorList>
    </citation>
    <scope>NUCLEOTIDE SEQUENCE [LARGE SCALE GENOMIC DNA]</scope>
    <source>
        <strain evidence="4">cv. Huhao1</strain>
        <tissue evidence="3">Leaf</tissue>
    </source>
</reference>
<protein>
    <submittedName>
        <fullName evidence="3">Uncharacterized protein</fullName>
    </submittedName>
</protein>
<proteinExistence type="predicted"/>
<gene>
    <name evidence="3" type="ORF">CTI12_AA556660</name>
</gene>
<feature type="coiled-coil region" evidence="1">
    <location>
        <begin position="40"/>
        <end position="84"/>
    </location>
</feature>
<dbReference type="Proteomes" id="UP000245207">
    <property type="component" value="Unassembled WGS sequence"/>
</dbReference>
<organism evidence="3 4">
    <name type="scientific">Artemisia annua</name>
    <name type="common">Sweet wormwood</name>
    <dbReference type="NCBI Taxonomy" id="35608"/>
    <lineage>
        <taxon>Eukaryota</taxon>
        <taxon>Viridiplantae</taxon>
        <taxon>Streptophyta</taxon>
        <taxon>Embryophyta</taxon>
        <taxon>Tracheophyta</taxon>
        <taxon>Spermatophyta</taxon>
        <taxon>Magnoliopsida</taxon>
        <taxon>eudicotyledons</taxon>
        <taxon>Gunneridae</taxon>
        <taxon>Pentapetalae</taxon>
        <taxon>asterids</taxon>
        <taxon>campanulids</taxon>
        <taxon>Asterales</taxon>
        <taxon>Asteraceae</taxon>
        <taxon>Asteroideae</taxon>
        <taxon>Anthemideae</taxon>
        <taxon>Artemisiinae</taxon>
        <taxon>Artemisia</taxon>
    </lineage>
</organism>
<dbReference type="EMBL" id="PKPP01013329">
    <property type="protein sequence ID" value="PWA41086.1"/>
    <property type="molecule type" value="Genomic_DNA"/>
</dbReference>
<evidence type="ECO:0000256" key="2">
    <source>
        <dbReference type="SAM" id="MobiDB-lite"/>
    </source>
</evidence>
<comment type="caution">
    <text evidence="3">The sequence shown here is derived from an EMBL/GenBank/DDBJ whole genome shotgun (WGS) entry which is preliminary data.</text>
</comment>
<dbReference type="AlphaFoldDB" id="A0A2U1KWF1"/>
<feature type="compositionally biased region" description="Low complexity" evidence="2">
    <location>
        <begin position="7"/>
        <end position="17"/>
    </location>
</feature>
<sequence length="120" mass="14038">MLDPQYTTSTPSTTRCTGAPSSGSKDIQNYPDSIRGELKEELKEEMKVDLKEEMKNELKEEMREDLKEETREELKEEMRAIIQDMLIMVSRVMLPANQKQNKVMQVAVHLEHQPLHFVEF</sequence>
<accession>A0A2U1KWF1</accession>
<feature type="region of interest" description="Disordered" evidence="2">
    <location>
        <begin position="1"/>
        <end position="32"/>
    </location>
</feature>
<feature type="compositionally biased region" description="Polar residues" evidence="2">
    <location>
        <begin position="19"/>
        <end position="31"/>
    </location>
</feature>
<evidence type="ECO:0000313" key="4">
    <source>
        <dbReference type="Proteomes" id="UP000245207"/>
    </source>
</evidence>
<keyword evidence="1" id="KW-0175">Coiled coil</keyword>
<evidence type="ECO:0000313" key="3">
    <source>
        <dbReference type="EMBL" id="PWA41086.1"/>
    </source>
</evidence>
<evidence type="ECO:0000256" key="1">
    <source>
        <dbReference type="SAM" id="Coils"/>
    </source>
</evidence>